<organism evidence="5 6">
    <name type="scientific">Dankookia rubra</name>
    <dbReference type="NCBI Taxonomy" id="1442381"/>
    <lineage>
        <taxon>Bacteria</taxon>
        <taxon>Pseudomonadati</taxon>
        <taxon>Pseudomonadota</taxon>
        <taxon>Alphaproteobacteria</taxon>
        <taxon>Acetobacterales</taxon>
        <taxon>Roseomonadaceae</taxon>
        <taxon>Dankookia</taxon>
    </lineage>
</organism>
<dbReference type="Proteomes" id="UP000295096">
    <property type="component" value="Unassembled WGS sequence"/>
</dbReference>
<dbReference type="PANTHER" id="PTHR35004:SF8">
    <property type="entry name" value="TRANSPOSASE RV3428C-RELATED"/>
    <property type="match status" value="1"/>
</dbReference>
<dbReference type="GO" id="GO:0003676">
    <property type="term" value="F:nucleic acid binding"/>
    <property type="evidence" value="ECO:0007669"/>
    <property type="project" value="InterPro"/>
</dbReference>
<dbReference type="OrthoDB" id="2065409at2"/>
<evidence type="ECO:0000259" key="3">
    <source>
        <dbReference type="PROSITE" id="PS50532"/>
    </source>
</evidence>
<keyword evidence="6" id="KW-1185">Reference proteome</keyword>
<dbReference type="EMBL" id="SMSJ01000012">
    <property type="protein sequence ID" value="TDH62304.1"/>
    <property type="molecule type" value="Genomic_DNA"/>
</dbReference>
<dbReference type="RefSeq" id="WP_133288821.1">
    <property type="nucleotide sequence ID" value="NZ_SMSJ01000012.1"/>
</dbReference>
<feature type="region of interest" description="Disordered" evidence="2">
    <location>
        <begin position="495"/>
        <end position="514"/>
    </location>
</feature>
<dbReference type="InterPro" id="IPR054353">
    <property type="entry name" value="IstA-like_C"/>
</dbReference>
<name>A0A4R5QG88_9PROT</name>
<evidence type="ECO:0000256" key="1">
    <source>
        <dbReference type="ARBA" id="ARBA00009277"/>
    </source>
</evidence>
<evidence type="ECO:0000256" key="2">
    <source>
        <dbReference type="SAM" id="MobiDB-lite"/>
    </source>
</evidence>
<evidence type="ECO:0000313" key="5">
    <source>
        <dbReference type="EMBL" id="TDH62304.1"/>
    </source>
</evidence>
<dbReference type="SUPFAM" id="SSF53098">
    <property type="entry name" value="Ribonuclease H-like"/>
    <property type="match status" value="1"/>
</dbReference>
<gene>
    <name evidence="5" type="ORF">E2C06_11850</name>
</gene>
<dbReference type="GO" id="GO:0015074">
    <property type="term" value="P:DNA integration"/>
    <property type="evidence" value="ECO:0007669"/>
    <property type="project" value="InterPro"/>
</dbReference>
<sequence>MPTERLSMRRIRDVLRLKYEARLSERAMVAALGISKGAIGSYLSRARAAGLSWPLPEGLTDTELERRLFPGPPATETVASRPVPDWAEVERELRRRGVTRALLWQEYRARHPEGFGYSWFCEAYEAWKSRLSPRMRQSHVGGEKVFVDFAGDSIGVTDPDSGVVWQARLFVATMGASNLIFAEARASEGLADWIGAHVSLFAALGGVPKFVVCDNLKSAVISADRYEPGLNRSYLELAEHYGTTILPARPGKPRDKAKVEQSVLLAERWILARLRNARFFSLAELNGAITTLTADLNARIMRGFGASRAELFAALDVPALHDLPERPYAFARWKRCRVGPDYHVEVEGHWYSVPFRLIRQLLDVRVAEGTVEAFHRGERVASHPRALHRRGHSTVPEHMPSAHRRHAHWTPARLLEEAARIGPATVALCEAVMAARPHPEQGFRTCLGILALARTYGAARLDAACGRGASIRARSVASIRSILQNGLERAFLEEEMERRPPPPHGNIRGGGYFH</sequence>
<dbReference type="Pfam" id="PF22483">
    <property type="entry name" value="Mu-transpos_C_2"/>
    <property type="match status" value="1"/>
</dbReference>
<dbReference type="InterPro" id="IPR036397">
    <property type="entry name" value="RNaseH_sf"/>
</dbReference>
<dbReference type="NCBIfam" id="NF033546">
    <property type="entry name" value="transpos_IS21"/>
    <property type="match status" value="1"/>
</dbReference>
<protein>
    <submittedName>
        <fullName evidence="5">IS21 family transposase</fullName>
    </submittedName>
</protein>
<dbReference type="AlphaFoldDB" id="A0A4R5QG88"/>
<dbReference type="PANTHER" id="PTHR35004">
    <property type="entry name" value="TRANSPOSASE RV3428C-RELATED"/>
    <property type="match status" value="1"/>
</dbReference>
<dbReference type="Gene3D" id="3.30.420.10">
    <property type="entry name" value="Ribonuclease H-like superfamily/Ribonuclease H"/>
    <property type="match status" value="1"/>
</dbReference>
<dbReference type="PROSITE" id="PS50532">
    <property type="entry name" value="HTH_IS408"/>
    <property type="match status" value="1"/>
</dbReference>
<feature type="domain" description="Integrase catalytic" evidence="4">
    <location>
        <begin position="129"/>
        <end position="316"/>
    </location>
</feature>
<comment type="caution">
    <text evidence="5">The sequence shown here is derived from an EMBL/GenBank/DDBJ whole genome shotgun (WGS) entry which is preliminary data.</text>
</comment>
<dbReference type="PROSITE" id="PS50994">
    <property type="entry name" value="INTEGRASE"/>
    <property type="match status" value="1"/>
</dbReference>
<evidence type="ECO:0000259" key="4">
    <source>
        <dbReference type="PROSITE" id="PS50994"/>
    </source>
</evidence>
<dbReference type="InterPro" id="IPR012337">
    <property type="entry name" value="RNaseH-like_sf"/>
</dbReference>
<accession>A0A4R5QG88</accession>
<proteinExistence type="inferred from homology"/>
<reference evidence="5 6" key="1">
    <citation type="journal article" date="2016" name="J. Microbiol.">
        <title>Dankookia rubra gen. nov., sp. nov., an alphaproteobacterium isolated from sediment of a shallow stream.</title>
        <authorList>
            <person name="Kim W.H."/>
            <person name="Kim D.H."/>
            <person name="Kang K."/>
            <person name="Ahn T.Y."/>
        </authorList>
    </citation>
    <scope>NUCLEOTIDE SEQUENCE [LARGE SCALE GENOMIC DNA]</scope>
    <source>
        <strain evidence="5 6">JCM30602</strain>
    </source>
</reference>
<evidence type="ECO:0000313" key="6">
    <source>
        <dbReference type="Proteomes" id="UP000295096"/>
    </source>
</evidence>
<dbReference type="InterPro" id="IPR001584">
    <property type="entry name" value="Integrase_cat-core"/>
</dbReference>
<feature type="domain" description="HTH IS408-type" evidence="3">
    <location>
        <begin position="11"/>
        <end position="93"/>
    </location>
</feature>
<comment type="similarity">
    <text evidence="1">Belongs to the transposase IS21/IS408/IS1162 family.</text>
</comment>
<dbReference type="InterPro" id="IPR017895">
    <property type="entry name" value="HTH_IS408/IS1162_type"/>
</dbReference>